<feature type="region of interest" description="Disordered" evidence="1">
    <location>
        <begin position="1"/>
        <end position="121"/>
    </location>
</feature>
<keyword evidence="3" id="KW-1185">Reference proteome</keyword>
<dbReference type="Proteomes" id="UP001189429">
    <property type="component" value="Unassembled WGS sequence"/>
</dbReference>
<dbReference type="EMBL" id="CAUYUJ010015227">
    <property type="protein sequence ID" value="CAK0851332.1"/>
    <property type="molecule type" value="Genomic_DNA"/>
</dbReference>
<reference evidence="2" key="1">
    <citation type="submission" date="2023-10" db="EMBL/GenBank/DDBJ databases">
        <authorList>
            <person name="Chen Y."/>
            <person name="Shah S."/>
            <person name="Dougan E. K."/>
            <person name="Thang M."/>
            <person name="Chan C."/>
        </authorList>
    </citation>
    <scope>NUCLEOTIDE SEQUENCE [LARGE SCALE GENOMIC DNA]</scope>
</reference>
<accession>A0ABN9TYC4</accession>
<feature type="region of interest" description="Disordered" evidence="1">
    <location>
        <begin position="210"/>
        <end position="266"/>
    </location>
</feature>
<name>A0ABN9TYC4_9DINO</name>
<feature type="region of interest" description="Disordered" evidence="1">
    <location>
        <begin position="147"/>
        <end position="172"/>
    </location>
</feature>
<feature type="compositionally biased region" description="Polar residues" evidence="1">
    <location>
        <begin position="40"/>
        <end position="58"/>
    </location>
</feature>
<evidence type="ECO:0000313" key="3">
    <source>
        <dbReference type="Proteomes" id="UP001189429"/>
    </source>
</evidence>
<feature type="compositionally biased region" description="Pro residues" evidence="1">
    <location>
        <begin position="248"/>
        <end position="258"/>
    </location>
</feature>
<organism evidence="2 3">
    <name type="scientific">Prorocentrum cordatum</name>
    <dbReference type="NCBI Taxonomy" id="2364126"/>
    <lineage>
        <taxon>Eukaryota</taxon>
        <taxon>Sar</taxon>
        <taxon>Alveolata</taxon>
        <taxon>Dinophyceae</taxon>
        <taxon>Prorocentrales</taxon>
        <taxon>Prorocentraceae</taxon>
        <taxon>Prorocentrum</taxon>
    </lineage>
</organism>
<evidence type="ECO:0000313" key="2">
    <source>
        <dbReference type="EMBL" id="CAK0851332.1"/>
    </source>
</evidence>
<feature type="compositionally biased region" description="Low complexity" evidence="1">
    <location>
        <begin position="1"/>
        <end position="12"/>
    </location>
</feature>
<evidence type="ECO:0000256" key="1">
    <source>
        <dbReference type="SAM" id="MobiDB-lite"/>
    </source>
</evidence>
<proteinExistence type="predicted"/>
<feature type="compositionally biased region" description="Low complexity" evidence="1">
    <location>
        <begin position="89"/>
        <end position="98"/>
    </location>
</feature>
<sequence length="266" mass="27281">MANRAPASGSRPPSAPPPAVRWHVARPEGQAELHGPSPQAEANLTTLPSQDMDQTISLSLRDVDRTRAPSELQRMMGQFGMPQPPPLAAEPGAAAGASRPPPSPPRSPQRSLGAPSAAGTQVLGTAVSVVETLEEVGASMVLREPPFAAAAPPVGQTRPATQRGRATGADAGRAAADLLGGTVPVQEFHQVVAELPSTCDLVPCADALPTRSQDRPPATEWCSETPPPAAVAFPLAEGGRAPEEEWRPPAPSQRPPRAPAGASAAG</sequence>
<comment type="caution">
    <text evidence="2">The sequence shown here is derived from an EMBL/GenBank/DDBJ whole genome shotgun (WGS) entry which is preliminary data.</text>
</comment>
<gene>
    <name evidence="2" type="ORF">PCOR1329_LOCUS43497</name>
</gene>
<protein>
    <submittedName>
        <fullName evidence="2">Uncharacterized protein</fullName>
    </submittedName>
</protein>